<evidence type="ECO:0000256" key="4">
    <source>
        <dbReference type="ARBA" id="ARBA00022618"/>
    </source>
</evidence>
<organism evidence="17 18">
    <name type="scientific">Lacticaseibacillus nasuensis JCM 17158</name>
    <dbReference type="NCBI Taxonomy" id="1291734"/>
    <lineage>
        <taxon>Bacteria</taxon>
        <taxon>Bacillati</taxon>
        <taxon>Bacillota</taxon>
        <taxon>Bacilli</taxon>
        <taxon>Lactobacillales</taxon>
        <taxon>Lactobacillaceae</taxon>
        <taxon>Lacticaseibacillus</taxon>
    </lineage>
</organism>
<proteinExistence type="inferred from homology"/>
<evidence type="ECO:0000256" key="2">
    <source>
        <dbReference type="ARBA" id="ARBA00007171"/>
    </source>
</evidence>
<dbReference type="GO" id="GO:0005886">
    <property type="term" value="C:plasma membrane"/>
    <property type="evidence" value="ECO:0007669"/>
    <property type="project" value="UniProtKB-SubCell"/>
</dbReference>
<feature type="domain" description="PASTA" evidence="16">
    <location>
        <begin position="600"/>
        <end position="660"/>
    </location>
</feature>
<evidence type="ECO:0000256" key="9">
    <source>
        <dbReference type="ARBA" id="ARBA00022989"/>
    </source>
</evidence>
<keyword evidence="12" id="KW-0131">Cell cycle</keyword>
<dbReference type="SMART" id="SM00740">
    <property type="entry name" value="PASTA"/>
    <property type="match status" value="1"/>
</dbReference>
<dbReference type="InterPro" id="IPR001460">
    <property type="entry name" value="PCN-bd_Tpept"/>
</dbReference>
<dbReference type="STRING" id="1291734.FD02_GL001096"/>
<dbReference type="CDD" id="cd06575">
    <property type="entry name" value="PASTA_Pbp2x-like_2"/>
    <property type="match status" value="1"/>
</dbReference>
<dbReference type="InterPro" id="IPR050515">
    <property type="entry name" value="Beta-lactam/transpept"/>
</dbReference>
<evidence type="ECO:0000256" key="12">
    <source>
        <dbReference type="ARBA" id="ARBA00023306"/>
    </source>
</evidence>
<dbReference type="Proteomes" id="UP000051804">
    <property type="component" value="Unassembled WGS sequence"/>
</dbReference>
<dbReference type="FunFam" id="3.40.710.10:FF:000095">
    <property type="entry name" value="Penicillin-binding protein 2x"/>
    <property type="match status" value="1"/>
</dbReference>
<dbReference type="InterPro" id="IPR005543">
    <property type="entry name" value="PASTA_dom"/>
</dbReference>
<keyword evidence="18" id="KW-1185">Reference proteome</keyword>
<dbReference type="Pfam" id="PF03793">
    <property type="entry name" value="PASTA"/>
    <property type="match status" value="1"/>
</dbReference>
<evidence type="ECO:0000313" key="17">
    <source>
        <dbReference type="EMBL" id="KRK73239.1"/>
    </source>
</evidence>
<keyword evidence="4 17" id="KW-0132">Cell division</keyword>
<dbReference type="Gene3D" id="2.20.70.70">
    <property type="match status" value="1"/>
</dbReference>
<evidence type="ECO:0000313" key="18">
    <source>
        <dbReference type="Proteomes" id="UP000051804"/>
    </source>
</evidence>
<dbReference type="EMBL" id="AZDJ01000013">
    <property type="protein sequence ID" value="KRK73239.1"/>
    <property type="molecule type" value="Genomic_DNA"/>
</dbReference>
<keyword evidence="13" id="KW-0961">Cell wall biogenesis/degradation</keyword>
<keyword evidence="10 15" id="KW-0472">Membrane</keyword>
<dbReference type="SUPFAM" id="SSF54184">
    <property type="entry name" value="Penicillin-binding protein 2x (pbp-2x), c-terminal domain"/>
    <property type="match status" value="2"/>
</dbReference>
<dbReference type="GO" id="GO:0071555">
    <property type="term" value="P:cell wall organization"/>
    <property type="evidence" value="ECO:0007669"/>
    <property type="project" value="UniProtKB-KW"/>
</dbReference>
<keyword evidence="9 15" id="KW-1133">Transmembrane helix</keyword>
<dbReference type="Pfam" id="PF00905">
    <property type="entry name" value="Transpeptidase"/>
    <property type="match status" value="1"/>
</dbReference>
<keyword evidence="5 15" id="KW-0812">Transmembrane</keyword>
<dbReference type="Pfam" id="PF03717">
    <property type="entry name" value="PBP_dimer"/>
    <property type="match status" value="1"/>
</dbReference>
<name>A0A0R1K1I2_9LACO</name>
<accession>A0A0R1K1I2</accession>
<dbReference type="PATRIC" id="fig|1291734.4.peg.1126"/>
<evidence type="ECO:0000256" key="10">
    <source>
        <dbReference type="ARBA" id="ARBA00023136"/>
    </source>
</evidence>
<comment type="function">
    <text evidence="14">A transpeptidase that forms peptide cross-links between adjacent glycan strands in cell wall peptidoglycan (PG). Part of the divisome machinery that synthesizes the septal cross wall. Beta-lactams inactivate the PBPs by acylating an essential serine residue in the active site of these proteins.</text>
</comment>
<dbReference type="GO" id="GO:0051301">
    <property type="term" value="P:cell division"/>
    <property type="evidence" value="ECO:0007669"/>
    <property type="project" value="UniProtKB-KW"/>
</dbReference>
<dbReference type="InterPro" id="IPR036138">
    <property type="entry name" value="PBP_dimer_sf"/>
</dbReference>
<dbReference type="Gene3D" id="3.90.1310.10">
    <property type="entry name" value="Penicillin-binding protein 2a (Domain 2)"/>
    <property type="match status" value="1"/>
</dbReference>
<dbReference type="GO" id="GO:0008658">
    <property type="term" value="F:penicillin binding"/>
    <property type="evidence" value="ECO:0007669"/>
    <property type="project" value="InterPro"/>
</dbReference>
<dbReference type="GO" id="GO:0046677">
    <property type="term" value="P:response to antibiotic"/>
    <property type="evidence" value="ECO:0007669"/>
    <property type="project" value="UniProtKB-KW"/>
</dbReference>
<reference evidence="17 18" key="1">
    <citation type="journal article" date="2015" name="Genome Announc.">
        <title>Expanding the biotechnology potential of lactobacilli through comparative genomics of 213 strains and associated genera.</title>
        <authorList>
            <person name="Sun Z."/>
            <person name="Harris H.M."/>
            <person name="McCann A."/>
            <person name="Guo C."/>
            <person name="Argimon S."/>
            <person name="Zhang W."/>
            <person name="Yang X."/>
            <person name="Jeffery I.B."/>
            <person name="Cooney J.C."/>
            <person name="Kagawa T.F."/>
            <person name="Liu W."/>
            <person name="Song Y."/>
            <person name="Salvetti E."/>
            <person name="Wrobel A."/>
            <person name="Rasinkangas P."/>
            <person name="Parkhill J."/>
            <person name="Rea M.C."/>
            <person name="O'Sullivan O."/>
            <person name="Ritari J."/>
            <person name="Douillard F.P."/>
            <person name="Paul Ross R."/>
            <person name="Yang R."/>
            <person name="Briner A.E."/>
            <person name="Felis G.E."/>
            <person name="de Vos W.M."/>
            <person name="Barrangou R."/>
            <person name="Klaenhammer T.R."/>
            <person name="Caufield P.W."/>
            <person name="Cui Y."/>
            <person name="Zhang H."/>
            <person name="O'Toole P.W."/>
        </authorList>
    </citation>
    <scope>NUCLEOTIDE SEQUENCE [LARGE SCALE GENOMIC DNA]</scope>
    <source>
        <strain evidence="17 18">JCM 17158</strain>
    </source>
</reference>
<evidence type="ECO:0000256" key="15">
    <source>
        <dbReference type="SAM" id="Phobius"/>
    </source>
</evidence>
<dbReference type="GO" id="GO:0008360">
    <property type="term" value="P:regulation of cell shape"/>
    <property type="evidence" value="ECO:0007669"/>
    <property type="project" value="UniProtKB-KW"/>
</dbReference>
<evidence type="ECO:0000256" key="1">
    <source>
        <dbReference type="ARBA" id="ARBA00004162"/>
    </source>
</evidence>
<dbReference type="GO" id="GO:0009252">
    <property type="term" value="P:peptidoglycan biosynthetic process"/>
    <property type="evidence" value="ECO:0007669"/>
    <property type="project" value="UniProtKB-KW"/>
</dbReference>
<comment type="subcellular location">
    <subcellularLocation>
        <location evidence="1">Cell membrane</location>
        <topology evidence="1">Single-pass membrane protein</topology>
    </subcellularLocation>
</comment>
<dbReference type="Gene3D" id="3.30.70.2110">
    <property type="match status" value="1"/>
</dbReference>
<keyword evidence="11" id="KW-0046">Antibiotic resistance</keyword>
<dbReference type="PANTHER" id="PTHR30627:SF26">
    <property type="entry name" value="PENICILLIN-BINDING PROTEIN 2B"/>
    <property type="match status" value="1"/>
</dbReference>
<sequence>MKKLVHNRTATAQHPNRNRLIIGRLLTLLAFGLFVGFAVRFAYIGLGGRVDSANLSTYREHQYATNTTLKAKRGAIFDRNGAVIAEDSSTYSVYAVLDHSYMNGKKKLYVTNKAHVAKVLAKYLPLSEARILEYLNPAKKAYQVEFGNAGKGLSLTVRNQIQAEHLTGVYFTDSPARLYPNGIFASHVVGLAQAQTSQQTTQLVGVMGLEKQFNSLLTGTNGFKSAQTDPYGYQLPASKTKVKPAVNGGTVTTTLDAGLQSYLETLMSSVQTKYAPKSMTAVLMNPKTGEILAASQRPTFDPSTKKGLGNMWRDALVEDVYEPGSVMKIFTLAAAIQTGTYQPNAYYHSGSVKVADRTIYDWQTSGWGSIPIGQAFPRSSNVGMVKIEQGMGGKNWGTYLNKFGFAKRTDVTLPGEVAGTYDLKSPLNQAMTSFGQSIDVTVMQMMQGVTAVANRGPMVQPRIVKSVTTKNGKTVTYGRKVVGQPISKDTANQVVDAMRQVVNASYGTGMAYKMPGVDLAVKTGTAQIASPAGGYLTGDSNYIFSVMGMAPASNPKYVLYITMKQPQKMTKAAETIMASIFKPMMTRALALAGSGAAVPTAKTVAVPPVTGASASAASTSLKTAGLLAATVGTGNRIVQQLPAANTNALAGSRVLMLTNGAMTMPNVAGWAKSDVLKLAQLTGKKFSLQGDGYAVSQSVKTGALLGNGSVTVKFE</sequence>
<evidence type="ECO:0000256" key="7">
    <source>
        <dbReference type="ARBA" id="ARBA00022960"/>
    </source>
</evidence>
<evidence type="ECO:0000256" key="14">
    <source>
        <dbReference type="ARBA" id="ARBA00055980"/>
    </source>
</evidence>
<evidence type="ECO:0000256" key="6">
    <source>
        <dbReference type="ARBA" id="ARBA00022737"/>
    </source>
</evidence>
<evidence type="ECO:0000256" key="5">
    <source>
        <dbReference type="ARBA" id="ARBA00022692"/>
    </source>
</evidence>
<keyword evidence="7" id="KW-0133">Cell shape</keyword>
<evidence type="ECO:0000256" key="8">
    <source>
        <dbReference type="ARBA" id="ARBA00022984"/>
    </source>
</evidence>
<dbReference type="InterPro" id="IPR012338">
    <property type="entry name" value="Beta-lactam/transpept-like"/>
</dbReference>
<evidence type="ECO:0000256" key="3">
    <source>
        <dbReference type="ARBA" id="ARBA00022475"/>
    </source>
</evidence>
<dbReference type="Gene3D" id="3.40.710.10">
    <property type="entry name" value="DD-peptidase/beta-lactamase superfamily"/>
    <property type="match status" value="1"/>
</dbReference>
<comment type="similarity">
    <text evidence="2">Belongs to the transpeptidase family.</text>
</comment>
<dbReference type="OrthoDB" id="9804124at2"/>
<gene>
    <name evidence="17" type="ORF">FD02_GL001096</name>
</gene>
<evidence type="ECO:0000256" key="13">
    <source>
        <dbReference type="ARBA" id="ARBA00023316"/>
    </source>
</evidence>
<protein>
    <submittedName>
        <fullName evidence="17">Cell division protein FtsI penicillin-binding protein 2</fullName>
    </submittedName>
</protein>
<evidence type="ECO:0000259" key="16">
    <source>
        <dbReference type="PROSITE" id="PS51178"/>
    </source>
</evidence>
<feature type="transmembrane region" description="Helical" evidence="15">
    <location>
        <begin position="21"/>
        <end position="43"/>
    </location>
</feature>
<keyword evidence="8" id="KW-0573">Peptidoglycan synthesis</keyword>
<keyword evidence="6" id="KW-0677">Repeat</keyword>
<dbReference type="InterPro" id="IPR005311">
    <property type="entry name" value="PBP_dimer"/>
</dbReference>
<dbReference type="SUPFAM" id="SSF56519">
    <property type="entry name" value="Penicillin binding protein dimerisation domain"/>
    <property type="match status" value="1"/>
</dbReference>
<keyword evidence="3" id="KW-1003">Cell membrane</keyword>
<dbReference type="PANTHER" id="PTHR30627">
    <property type="entry name" value="PEPTIDOGLYCAN D,D-TRANSPEPTIDASE"/>
    <property type="match status" value="1"/>
</dbReference>
<dbReference type="SUPFAM" id="SSF56601">
    <property type="entry name" value="beta-lactamase/transpeptidase-like"/>
    <property type="match status" value="1"/>
</dbReference>
<comment type="caution">
    <text evidence="17">The sequence shown here is derived from an EMBL/GenBank/DDBJ whole genome shotgun (WGS) entry which is preliminary data.</text>
</comment>
<dbReference type="AlphaFoldDB" id="A0A0R1K1I2"/>
<evidence type="ECO:0000256" key="11">
    <source>
        <dbReference type="ARBA" id="ARBA00023251"/>
    </source>
</evidence>
<dbReference type="PROSITE" id="PS51178">
    <property type="entry name" value="PASTA"/>
    <property type="match status" value="1"/>
</dbReference>
<dbReference type="RefSeq" id="WP_056950444.1">
    <property type="nucleotide sequence ID" value="NZ_AZDJ01000013.1"/>
</dbReference>